<dbReference type="AlphaFoldDB" id="A0A926I5N7"/>
<dbReference type="EC" id="5.3.1.6" evidence="5"/>
<accession>A0A926I5N7</accession>
<keyword evidence="2 5" id="KW-0413">Isomerase</keyword>
<dbReference type="InterPro" id="IPR036569">
    <property type="entry name" value="RpiB_LacA_LacB_sf"/>
</dbReference>
<feature type="binding site" evidence="4">
    <location>
        <position position="135"/>
    </location>
    <ligand>
        <name>D-ribulose 5-phosphate</name>
        <dbReference type="ChEBI" id="CHEBI:58121"/>
    </ligand>
</feature>
<reference evidence="5" key="1">
    <citation type="submission" date="2020-08" db="EMBL/GenBank/DDBJ databases">
        <title>Genome public.</title>
        <authorList>
            <person name="Liu C."/>
            <person name="Sun Q."/>
        </authorList>
    </citation>
    <scope>NUCLEOTIDE SEQUENCE</scope>
    <source>
        <strain evidence="5">NSJ-31</strain>
    </source>
</reference>
<evidence type="ECO:0000313" key="5">
    <source>
        <dbReference type="EMBL" id="MBC8547476.1"/>
    </source>
</evidence>
<dbReference type="RefSeq" id="WP_249283519.1">
    <property type="nucleotide sequence ID" value="NZ_JACRST010000021.1"/>
</dbReference>
<dbReference type="NCBIfam" id="NF004051">
    <property type="entry name" value="PRK05571.1"/>
    <property type="match status" value="1"/>
</dbReference>
<name>A0A926I5N7_9FIRM</name>
<dbReference type="GO" id="GO:0005975">
    <property type="term" value="P:carbohydrate metabolic process"/>
    <property type="evidence" value="ECO:0007669"/>
    <property type="project" value="InterPro"/>
</dbReference>
<dbReference type="NCBIfam" id="TIGR00689">
    <property type="entry name" value="rpiB_lacA_lacB"/>
    <property type="match status" value="1"/>
</dbReference>
<dbReference type="InterPro" id="IPR051812">
    <property type="entry name" value="SPI_LacAB/RpiB"/>
</dbReference>
<organism evidence="5 6">
    <name type="scientific">Ligaoa zhengdingensis</name>
    <dbReference type="NCBI Taxonomy" id="2763658"/>
    <lineage>
        <taxon>Bacteria</taxon>
        <taxon>Bacillati</taxon>
        <taxon>Bacillota</taxon>
        <taxon>Clostridia</taxon>
        <taxon>Eubacteriales</taxon>
        <taxon>Oscillospiraceae</taxon>
        <taxon>Ligaoa</taxon>
    </lineage>
</organism>
<feature type="binding site" evidence="4">
    <location>
        <position position="98"/>
    </location>
    <ligand>
        <name>D-ribulose 5-phosphate</name>
        <dbReference type="ChEBI" id="CHEBI:58121"/>
    </ligand>
</feature>
<dbReference type="PANTHER" id="PTHR43732">
    <property type="entry name" value="RIBOSE 5-PHOSPHATE ISOMERASE-RELATED"/>
    <property type="match status" value="1"/>
</dbReference>
<dbReference type="Pfam" id="PF02502">
    <property type="entry name" value="LacAB_rpiB"/>
    <property type="match status" value="1"/>
</dbReference>
<evidence type="ECO:0000256" key="4">
    <source>
        <dbReference type="PIRSR" id="PIRSR005384-2"/>
    </source>
</evidence>
<dbReference type="Proteomes" id="UP000653127">
    <property type="component" value="Unassembled WGS sequence"/>
</dbReference>
<evidence type="ECO:0000256" key="2">
    <source>
        <dbReference type="ARBA" id="ARBA00023235"/>
    </source>
</evidence>
<dbReference type="PANTHER" id="PTHR43732:SF1">
    <property type="entry name" value="RIBOSE 5-PHOSPHATE ISOMERASE"/>
    <property type="match status" value="1"/>
</dbReference>
<feature type="active site" description="Proton acceptor" evidence="3">
    <location>
        <position position="64"/>
    </location>
</feature>
<dbReference type="SUPFAM" id="SSF89623">
    <property type="entry name" value="Ribose/Galactose isomerase RpiB/AlsB"/>
    <property type="match status" value="1"/>
</dbReference>
<feature type="binding site" evidence="4">
    <location>
        <begin position="65"/>
        <end position="69"/>
    </location>
    <ligand>
        <name>D-ribulose 5-phosphate</name>
        <dbReference type="ChEBI" id="CHEBI:58121"/>
    </ligand>
</feature>
<dbReference type="InterPro" id="IPR004785">
    <property type="entry name" value="RpiB"/>
</dbReference>
<keyword evidence="6" id="KW-1185">Reference proteome</keyword>
<gene>
    <name evidence="5" type="primary">rpiB</name>
    <name evidence="5" type="ORF">H8711_11125</name>
</gene>
<feature type="active site" description="Proton donor" evidence="3">
    <location>
        <position position="97"/>
    </location>
</feature>
<comment type="caution">
    <text evidence="5">The sequence shown here is derived from an EMBL/GenBank/DDBJ whole genome shotgun (WGS) entry which is preliminary data.</text>
</comment>
<dbReference type="PIRSF" id="PIRSF005384">
    <property type="entry name" value="RpiB_LacA_B"/>
    <property type="match status" value="1"/>
</dbReference>
<dbReference type="EMBL" id="JACRST010000021">
    <property type="protein sequence ID" value="MBC8547476.1"/>
    <property type="molecule type" value="Genomic_DNA"/>
</dbReference>
<evidence type="ECO:0000313" key="6">
    <source>
        <dbReference type="Proteomes" id="UP000653127"/>
    </source>
</evidence>
<dbReference type="InterPro" id="IPR003500">
    <property type="entry name" value="RpiB_LacA_LacB"/>
</dbReference>
<evidence type="ECO:0000256" key="1">
    <source>
        <dbReference type="ARBA" id="ARBA00008754"/>
    </source>
</evidence>
<dbReference type="Gene3D" id="3.40.1400.10">
    <property type="entry name" value="Sugar-phosphate isomerase, RpiB/LacA/LacB"/>
    <property type="match status" value="1"/>
</dbReference>
<sequence>MIAIGSDHGGYALKQEIMAWLDEHGYAYKDFGTYTEESCDYSDYALPVAHAVVNGECDRGILCCGTGIGISIAANKVHGVRAALCSDYFSAKYTRKHNDANIICLGGRTIGAGLACELVDVFLGTEFEGGRHARRIQKVMDIEKEEAQKQH</sequence>
<dbReference type="NCBIfam" id="TIGR01120">
    <property type="entry name" value="rpiB"/>
    <property type="match status" value="1"/>
</dbReference>
<evidence type="ECO:0000256" key="3">
    <source>
        <dbReference type="PIRSR" id="PIRSR005384-1"/>
    </source>
</evidence>
<comment type="similarity">
    <text evidence="1">Belongs to the LacAB/RpiB family.</text>
</comment>
<feature type="binding site" evidence="4">
    <location>
        <position position="131"/>
    </location>
    <ligand>
        <name>D-ribulose 5-phosphate</name>
        <dbReference type="ChEBI" id="CHEBI:58121"/>
    </ligand>
</feature>
<proteinExistence type="inferred from homology"/>
<dbReference type="GO" id="GO:0004751">
    <property type="term" value="F:ribose-5-phosphate isomerase activity"/>
    <property type="evidence" value="ECO:0007669"/>
    <property type="project" value="UniProtKB-EC"/>
</dbReference>
<feature type="binding site" evidence="4">
    <location>
        <begin position="7"/>
        <end position="8"/>
    </location>
    <ligand>
        <name>D-ribulose 5-phosphate</name>
        <dbReference type="ChEBI" id="CHEBI:58121"/>
    </ligand>
</feature>
<protein>
    <submittedName>
        <fullName evidence="5">Ribose 5-phosphate isomerase B</fullName>
        <ecNumber evidence="5">5.3.1.6</ecNumber>
    </submittedName>
</protein>
<feature type="binding site" evidence="4">
    <location>
        <position position="108"/>
    </location>
    <ligand>
        <name>D-ribulose 5-phosphate</name>
        <dbReference type="ChEBI" id="CHEBI:58121"/>
    </ligand>
</feature>